<feature type="compositionally biased region" description="Basic and acidic residues" evidence="1">
    <location>
        <begin position="99"/>
        <end position="109"/>
    </location>
</feature>
<dbReference type="Proteomes" id="UP000237684">
    <property type="component" value="Unassembled WGS sequence"/>
</dbReference>
<dbReference type="EMBL" id="NIGF01000037">
    <property type="protein sequence ID" value="PQV62425.1"/>
    <property type="molecule type" value="Genomic_DNA"/>
</dbReference>
<feature type="compositionally biased region" description="Polar residues" evidence="1">
    <location>
        <begin position="1"/>
        <end position="21"/>
    </location>
</feature>
<reference evidence="2 3" key="1">
    <citation type="journal article" date="2018" name="Syst. Appl. Microbiol.">
        <title>Abditibacterium utsteinense sp. nov., the first cultivated member of candidate phylum FBP, isolated from ice-free Antarctic soil samples.</title>
        <authorList>
            <person name="Tahon G."/>
            <person name="Tytgat B."/>
            <person name="Lebbe L."/>
            <person name="Carlier A."/>
            <person name="Willems A."/>
        </authorList>
    </citation>
    <scope>NUCLEOTIDE SEQUENCE [LARGE SCALE GENOMIC DNA]</scope>
    <source>
        <strain evidence="2 3">LMG 29911</strain>
    </source>
</reference>
<gene>
    <name evidence="2" type="ORF">B1R32_1378</name>
</gene>
<evidence type="ECO:0000256" key="1">
    <source>
        <dbReference type="SAM" id="MobiDB-lite"/>
    </source>
</evidence>
<evidence type="ECO:0000313" key="3">
    <source>
        <dbReference type="Proteomes" id="UP000237684"/>
    </source>
</evidence>
<comment type="caution">
    <text evidence="2">The sequence shown here is derived from an EMBL/GenBank/DDBJ whole genome shotgun (WGS) entry which is preliminary data.</text>
</comment>
<feature type="compositionally biased region" description="Basic and acidic residues" evidence="1">
    <location>
        <begin position="22"/>
        <end position="32"/>
    </location>
</feature>
<proteinExistence type="predicted"/>
<protein>
    <submittedName>
        <fullName evidence="2">Uncharacterized protein</fullName>
    </submittedName>
</protein>
<evidence type="ECO:0000313" key="2">
    <source>
        <dbReference type="EMBL" id="PQV62425.1"/>
    </source>
</evidence>
<sequence>MSRQLSQRDATQEQNSATNDATEAKPKPLDWEKREADFREEIKFLRGLVEQRDRDAAEIRAALRKALEAEPRQLMSGAPQEVTQAPPMSADALPVAPMKEPHRAPEREPRPLWKLILGVR</sequence>
<feature type="region of interest" description="Disordered" evidence="1">
    <location>
        <begin position="1"/>
        <end position="32"/>
    </location>
</feature>
<accession>A0A2S8SNP8</accession>
<organism evidence="2 3">
    <name type="scientific">Abditibacterium utsteinense</name>
    <dbReference type="NCBI Taxonomy" id="1960156"/>
    <lineage>
        <taxon>Bacteria</taxon>
        <taxon>Pseudomonadati</taxon>
        <taxon>Abditibacteriota</taxon>
        <taxon>Abditibacteriia</taxon>
        <taxon>Abditibacteriales</taxon>
        <taxon>Abditibacteriaceae</taxon>
        <taxon>Abditibacterium</taxon>
    </lineage>
</organism>
<keyword evidence="3" id="KW-1185">Reference proteome</keyword>
<dbReference type="AlphaFoldDB" id="A0A2S8SNP8"/>
<name>A0A2S8SNP8_9BACT</name>
<dbReference type="InParanoid" id="A0A2S8SNP8"/>
<feature type="region of interest" description="Disordered" evidence="1">
    <location>
        <begin position="68"/>
        <end position="109"/>
    </location>
</feature>